<name>A0A6B3STY6_9BURK</name>
<reference evidence="2 3" key="1">
    <citation type="submission" date="2020-02" db="EMBL/GenBank/DDBJ databases">
        <authorList>
            <person name="Kim M.K."/>
        </authorList>
    </citation>
    <scope>NUCLEOTIDE SEQUENCE [LARGE SCALE GENOMIC DNA]</scope>
    <source>
        <strain evidence="2 3">17J57-3</strain>
    </source>
</reference>
<dbReference type="InterPro" id="IPR027417">
    <property type="entry name" value="P-loop_NTPase"/>
</dbReference>
<dbReference type="RefSeq" id="WP_163964452.1">
    <property type="nucleotide sequence ID" value="NZ_JAAIVB010000048.1"/>
</dbReference>
<sequence>MNRSNDDIFHLQAQADLIDAVAASLRREGHAVAEFETHLSRILVAGGLAYKFKKAVRYDFVDFSTLEGRRFFCQEEVRLNKRLAPRLYLDVVAVSLDEDGVTLAGQGRPLEYAVRMRAFEQQAIWTGRIAEAGIAESEIDQIAVLLARFHAAAARAPEASDWGKPAQIESTSEENLSTLTSLADGSAERADQHLPLDESQRRFFQEALADLEDWESAQRSALRPAWLERARNGMVRECHGDLHCGNILTTAHGIEVFDCVEFSAELRWIDVMNDLAFLLMDLAFLGAQRVAFRVLNRYLEETGDYGGLQVLHYYVVQRAVVRAKVSMLRAAQGLNDTNGKALRQGLAYLAFARGQVRRARPSLMITHGCSGSGKTTFARNAAASLGAILIRSDVERKRLHGLPANSHAGPPSLYERDATLRTYARLAALARSCLVAGYPVIVDAAFLERWQRSGFLALAGELELPAIMFDMSTDAETMRGRLRERARRGNDASDAGIEVLDRQLAHAEPVDASEAFRRIAVDTNGRNPAAAIEEAYATAVP</sequence>
<organism evidence="2 3">
    <name type="scientific">Noviherbaspirillum galbum</name>
    <dbReference type="NCBI Taxonomy" id="2709383"/>
    <lineage>
        <taxon>Bacteria</taxon>
        <taxon>Pseudomonadati</taxon>
        <taxon>Pseudomonadota</taxon>
        <taxon>Betaproteobacteria</taxon>
        <taxon>Burkholderiales</taxon>
        <taxon>Oxalobacteraceae</taxon>
        <taxon>Noviherbaspirillum</taxon>
    </lineage>
</organism>
<dbReference type="InterPro" id="IPR052732">
    <property type="entry name" value="Cell-binding_unc_protein"/>
</dbReference>
<evidence type="ECO:0000313" key="2">
    <source>
        <dbReference type="EMBL" id="NEX62336.1"/>
    </source>
</evidence>
<dbReference type="InterPro" id="IPR011009">
    <property type="entry name" value="Kinase-like_dom_sf"/>
</dbReference>
<feature type="domain" description="Aminoglycoside phosphotransferase" evidence="1">
    <location>
        <begin position="73"/>
        <end position="292"/>
    </location>
</feature>
<dbReference type="PANTHER" id="PTHR43883:SF1">
    <property type="entry name" value="GLUCONOKINASE"/>
    <property type="match status" value="1"/>
</dbReference>
<protein>
    <submittedName>
        <fullName evidence="2">AAA family ATPase</fullName>
    </submittedName>
</protein>
<evidence type="ECO:0000313" key="3">
    <source>
        <dbReference type="Proteomes" id="UP000482155"/>
    </source>
</evidence>
<accession>A0A6B3STY6</accession>
<keyword evidence="3" id="KW-1185">Reference proteome</keyword>
<proteinExistence type="predicted"/>
<dbReference type="Pfam" id="PF01636">
    <property type="entry name" value="APH"/>
    <property type="match status" value="1"/>
</dbReference>
<evidence type="ECO:0000259" key="1">
    <source>
        <dbReference type="Pfam" id="PF01636"/>
    </source>
</evidence>
<dbReference type="Pfam" id="PF13671">
    <property type="entry name" value="AAA_33"/>
    <property type="match status" value="1"/>
</dbReference>
<dbReference type="SUPFAM" id="SSF56112">
    <property type="entry name" value="Protein kinase-like (PK-like)"/>
    <property type="match status" value="1"/>
</dbReference>
<dbReference type="AlphaFoldDB" id="A0A6B3STY6"/>
<comment type="caution">
    <text evidence="2">The sequence shown here is derived from an EMBL/GenBank/DDBJ whole genome shotgun (WGS) entry which is preliminary data.</text>
</comment>
<dbReference type="PANTHER" id="PTHR43883">
    <property type="entry name" value="SLR0207 PROTEIN"/>
    <property type="match status" value="1"/>
</dbReference>
<dbReference type="Gene3D" id="3.40.50.300">
    <property type="entry name" value="P-loop containing nucleotide triphosphate hydrolases"/>
    <property type="match status" value="1"/>
</dbReference>
<dbReference type="Proteomes" id="UP000482155">
    <property type="component" value="Unassembled WGS sequence"/>
</dbReference>
<gene>
    <name evidence="2" type="ORF">G3574_14700</name>
</gene>
<dbReference type="Gene3D" id="3.90.1200.10">
    <property type="match status" value="1"/>
</dbReference>
<dbReference type="InterPro" id="IPR002575">
    <property type="entry name" value="Aminoglycoside_PTrfase"/>
</dbReference>
<dbReference type="EMBL" id="JAAIVB010000048">
    <property type="protein sequence ID" value="NEX62336.1"/>
    <property type="molecule type" value="Genomic_DNA"/>
</dbReference>
<dbReference type="SUPFAM" id="SSF52540">
    <property type="entry name" value="P-loop containing nucleoside triphosphate hydrolases"/>
    <property type="match status" value="1"/>
</dbReference>